<organism evidence="2 3">
    <name type="scientific">Jeotgalibaca ciconiae</name>
    <dbReference type="NCBI Taxonomy" id="2496265"/>
    <lineage>
        <taxon>Bacteria</taxon>
        <taxon>Bacillati</taxon>
        <taxon>Bacillota</taxon>
        <taxon>Bacilli</taxon>
        <taxon>Lactobacillales</taxon>
        <taxon>Carnobacteriaceae</taxon>
        <taxon>Jeotgalibaca</taxon>
    </lineage>
</organism>
<evidence type="ECO:0000313" key="2">
    <source>
        <dbReference type="EMBL" id="AZP03509.1"/>
    </source>
</evidence>
<dbReference type="Gene3D" id="2.40.420.20">
    <property type="match status" value="1"/>
</dbReference>
<dbReference type="PANTHER" id="PTHR30469">
    <property type="entry name" value="MULTIDRUG RESISTANCE PROTEIN MDTA"/>
    <property type="match status" value="1"/>
</dbReference>
<dbReference type="RefSeq" id="WP_126108600.1">
    <property type="nucleotide sequence ID" value="NZ_CP034465.1"/>
</dbReference>
<proteinExistence type="predicted"/>
<sequence>MKKKKWFLIGLALLLVIVAVVFLPRFFGGEEIDEPIAEEDPFGIEYYYVPAIEQIFVNGMVTPEQSQEFYHDNTLGTRSDLEVENGQIIEEGTVLYSYTNEELQKEITQLYNEAARLETNRANTAYKQQLAIDRWYELKEEERTQTLEEITMDFNLYELDSQIQEIYNNIATMEENVYSEVVAPFKGKIVIPEEKKAEVPLLKLISENFYVSGTLNEKDLEKVEIGQVADITVVSNGFTTLGKVSFVDTTPSAENSDPYSGVATMSEYPVKLSFDSLENIVNGYHVQATINLEENQILIPKEAIHQEGEVEYVLVNDFGSVVRRVIKTGEETSEGVPVTSGLEAEDEIIVSSEVEIQEGDILDPTLFDMENTGENGLLEEE</sequence>
<protein>
    <submittedName>
        <fullName evidence="2">Efflux RND transporter periplasmic adaptor subunit</fullName>
    </submittedName>
</protein>
<name>A0A3Q9BJ17_9LACT</name>
<dbReference type="EMBL" id="CP034465">
    <property type="protein sequence ID" value="AZP03509.1"/>
    <property type="molecule type" value="Genomic_DNA"/>
</dbReference>
<dbReference type="AlphaFoldDB" id="A0A3Q9BJ17"/>
<dbReference type="GO" id="GO:0015562">
    <property type="term" value="F:efflux transmembrane transporter activity"/>
    <property type="evidence" value="ECO:0007669"/>
    <property type="project" value="TreeGrafter"/>
</dbReference>
<reference evidence="3" key="1">
    <citation type="submission" date="2018-12" db="EMBL/GenBank/DDBJ databases">
        <title>Complete genome sequencing of Jeotgalibaca sp. H21T32.</title>
        <authorList>
            <person name="Bae J.-W."/>
            <person name="Lee S.-Y."/>
        </authorList>
    </citation>
    <scope>NUCLEOTIDE SEQUENCE [LARGE SCALE GENOMIC DNA]</scope>
    <source>
        <strain evidence="3">H21T32</strain>
    </source>
</reference>
<dbReference type="Gene3D" id="2.40.30.170">
    <property type="match status" value="1"/>
</dbReference>
<dbReference type="GO" id="GO:1990281">
    <property type="term" value="C:efflux pump complex"/>
    <property type="evidence" value="ECO:0007669"/>
    <property type="project" value="TreeGrafter"/>
</dbReference>
<evidence type="ECO:0000313" key="3">
    <source>
        <dbReference type="Proteomes" id="UP000273326"/>
    </source>
</evidence>
<dbReference type="Proteomes" id="UP000273326">
    <property type="component" value="Chromosome"/>
</dbReference>
<feature type="domain" description="Multidrug resistance protein MdtA-like C-terminal permuted SH3" evidence="1">
    <location>
        <begin position="295"/>
        <end position="351"/>
    </location>
</feature>
<evidence type="ECO:0000259" key="1">
    <source>
        <dbReference type="Pfam" id="PF25967"/>
    </source>
</evidence>
<keyword evidence="3" id="KW-1185">Reference proteome</keyword>
<dbReference type="PANTHER" id="PTHR30469:SF15">
    <property type="entry name" value="HLYD FAMILY OF SECRETION PROTEINS"/>
    <property type="match status" value="1"/>
</dbReference>
<dbReference type="OrthoDB" id="2155027at2"/>
<dbReference type="InterPro" id="IPR058627">
    <property type="entry name" value="MdtA-like_C"/>
</dbReference>
<dbReference type="Pfam" id="PF25967">
    <property type="entry name" value="RND-MFP_C"/>
    <property type="match status" value="1"/>
</dbReference>
<dbReference type="KEGG" id="jeh:EJN90_01820"/>
<gene>
    <name evidence="2" type="ORF">EJN90_01820</name>
</gene>
<accession>A0A3Q9BJ17</accession>